<dbReference type="InterPro" id="IPR001812">
    <property type="entry name" value="Trypano_VSG_A_N_dom"/>
</dbReference>
<name>A0A1J0R482_9TRYP</name>
<evidence type="ECO:0000256" key="4">
    <source>
        <dbReference type="ARBA" id="ARBA00022622"/>
    </source>
</evidence>
<comment type="subcellular location">
    <subcellularLocation>
        <location evidence="2">Cell membrane</location>
        <topology evidence="2">Lipid-anchor</topology>
        <topology evidence="2">GPI-anchor</topology>
    </subcellularLocation>
</comment>
<protein>
    <submittedName>
        <fullName evidence="10">Variant surface glycoprotein 1125.178</fullName>
    </submittedName>
</protein>
<feature type="domain" description="Trypanosome variant surface glycoprotein A-type N-terminal" evidence="9">
    <location>
        <begin position="11"/>
        <end position="364"/>
    </location>
</feature>
<dbReference type="Gene3D" id="4.10.110.20">
    <property type="entry name" value="Variant surface glycoprotein MITAT 1.2, VSG 221, C-terminal domain"/>
    <property type="match status" value="1"/>
</dbReference>
<evidence type="ECO:0000256" key="3">
    <source>
        <dbReference type="ARBA" id="ARBA00022475"/>
    </source>
</evidence>
<evidence type="ECO:0000313" key="10">
    <source>
        <dbReference type="EMBL" id="APD72637.1"/>
    </source>
</evidence>
<dbReference type="SUPFAM" id="SSF58087">
    <property type="entry name" value="Variant surface glycoprotein (N-terminal domain)"/>
    <property type="match status" value="1"/>
</dbReference>
<dbReference type="Gene3D" id="3.90.150.10">
    <property type="entry name" value="Variant Surface Glycoprotein, subunit A domain 1"/>
    <property type="match status" value="1"/>
</dbReference>
<keyword evidence="6" id="KW-0325">Glycoprotein</keyword>
<evidence type="ECO:0000256" key="2">
    <source>
        <dbReference type="ARBA" id="ARBA00004609"/>
    </source>
</evidence>
<evidence type="ECO:0000259" key="9">
    <source>
        <dbReference type="Pfam" id="PF00913"/>
    </source>
</evidence>
<evidence type="ECO:0000256" key="8">
    <source>
        <dbReference type="SAM" id="SignalP"/>
    </source>
</evidence>
<evidence type="ECO:0000256" key="6">
    <source>
        <dbReference type="ARBA" id="ARBA00023180"/>
    </source>
</evidence>
<keyword evidence="3" id="KW-1003">Cell membrane</keyword>
<comment type="function">
    <text evidence="1">VSG forms a coat on the surface of the parasite. The trypanosome evades the immune response of the host by expressing a series of antigenically distinct VSGs from an estimated 1000 VSG genes.</text>
</comment>
<accession>A0A1J0R482</accession>
<dbReference type="Gene3D" id="1.10.470.10">
    <property type="entry name" value="Variant Surface Glycoprotein, subunit A, domain 2"/>
    <property type="match status" value="1"/>
</dbReference>
<dbReference type="AlphaFoldDB" id="A0A1J0R482"/>
<keyword evidence="7" id="KW-0449">Lipoprotein</keyword>
<dbReference type="SUPFAM" id="SSF118251">
    <property type="entry name" value="Variant surface glycoprotein MITAT 1.2, VSG 221, C-terminal domain"/>
    <property type="match status" value="1"/>
</dbReference>
<dbReference type="EMBL" id="KX698681">
    <property type="protein sequence ID" value="APD72637.1"/>
    <property type="molecule type" value="Genomic_DNA"/>
</dbReference>
<dbReference type="GO" id="GO:0098552">
    <property type="term" value="C:side of membrane"/>
    <property type="evidence" value="ECO:0007669"/>
    <property type="project" value="UniProtKB-KW"/>
</dbReference>
<sequence length="515" mass="55424">MAYSRALALTAILLAITWPTKADYEALKANVWHPQYELVQALRAVPTTAAGHLKTKVLNIKTARQHKATLQAAAALTANAEDRIRAAALAAAAEAYITAQLTSLNEQTDDSLQAAAAAGEGAGTITGFTKLLLTTSTNTKYCLGDDSNGDGSGTVDTAGCTDPDYTKPTPAAKLTTQIIGPTGFRKLGAVPAGQGKGAASMCGFFKHVGDTGAGPGLDITTPKAVKFLYGMLKAHADVDMGRDDQSNINPTGKGRTTVWQRIHTEALRILRLQTSRLANDRLEALNELAKLPAAIRAIKRQIAIQQNKKSVSDITESDDDLRKRYFGDNNEQLPAFLENINNLKAPIGVDQSDADATLKTTGSTAAADQVLEFSIYQLKQKLKQATAIVKQQATSVKESETAETCEKKGKENNCKDGCKEITENDQNKKCVVDKACKLKQVERTNSDGKTNCFSHATLQACESVNKPGQAATCEWRSGKDKEPETEKEMFRDSRFLDNQNFALSMAAAFVSLVTF</sequence>
<proteinExistence type="predicted"/>
<feature type="signal peptide" evidence="8">
    <location>
        <begin position="1"/>
        <end position="22"/>
    </location>
</feature>
<dbReference type="InterPro" id="IPR027446">
    <property type="entry name" value="VSG_C_dom_sf"/>
</dbReference>
<evidence type="ECO:0000256" key="1">
    <source>
        <dbReference type="ARBA" id="ARBA00002523"/>
    </source>
</evidence>
<dbReference type="GO" id="GO:0005886">
    <property type="term" value="C:plasma membrane"/>
    <property type="evidence" value="ECO:0007669"/>
    <property type="project" value="UniProtKB-SubCell"/>
</dbReference>
<feature type="chain" id="PRO_5012746242" evidence="8">
    <location>
        <begin position="23"/>
        <end position="515"/>
    </location>
</feature>
<dbReference type="GO" id="GO:0042783">
    <property type="term" value="P:symbiont-mediated evasion of host immune response"/>
    <property type="evidence" value="ECO:0007669"/>
    <property type="project" value="InterPro"/>
</dbReference>
<organism evidence="10">
    <name type="scientific">Trypanosoma brucei</name>
    <dbReference type="NCBI Taxonomy" id="5691"/>
    <lineage>
        <taxon>Eukaryota</taxon>
        <taxon>Discoba</taxon>
        <taxon>Euglenozoa</taxon>
        <taxon>Kinetoplastea</taxon>
        <taxon>Metakinetoplastina</taxon>
        <taxon>Trypanosomatida</taxon>
        <taxon>Trypanosomatidae</taxon>
        <taxon>Trypanosoma</taxon>
    </lineage>
</organism>
<keyword evidence="5" id="KW-0472">Membrane</keyword>
<evidence type="ECO:0000256" key="5">
    <source>
        <dbReference type="ARBA" id="ARBA00023136"/>
    </source>
</evidence>
<dbReference type="Pfam" id="PF00913">
    <property type="entry name" value="Trypan_glycop"/>
    <property type="match status" value="1"/>
</dbReference>
<reference evidence="10" key="1">
    <citation type="submission" date="2016-08" db="EMBL/GenBank/DDBJ databases">
        <title>VSG repertoire of Trypanosoma brucei EATRO 1125.</title>
        <authorList>
            <person name="Cross G.A."/>
        </authorList>
    </citation>
    <scope>NUCLEOTIDE SEQUENCE</scope>
    <source>
        <strain evidence="10">EATRO 1125</strain>
    </source>
</reference>
<keyword evidence="8" id="KW-0732">Signal</keyword>
<dbReference type="VEuPathDB" id="TriTrypDB:Tb427_000265200"/>
<keyword evidence="4" id="KW-0336">GPI-anchor</keyword>
<evidence type="ECO:0000256" key="7">
    <source>
        <dbReference type="ARBA" id="ARBA00023288"/>
    </source>
</evidence>